<dbReference type="Gene3D" id="1.20.144.10">
    <property type="entry name" value="Phosphatidic acid phosphatase type 2/haloperoxidase"/>
    <property type="match status" value="2"/>
</dbReference>
<sequence>MSWDTQILLFVATLRSEGLDCFFRGVTWLGSLYVLTPIATLISAILLYFQKRAEVLLLLVGFGGATLLVHLAKAILARPRPSVMEPLVVLPTDSSFPSAHTTHIVAFALCMVLIIRRISPEWQFTTIAVALMLTIAVATSRIYLQVHFPSDVLAGIILGIGWVALAQKFV</sequence>
<dbReference type="SMART" id="SM00014">
    <property type="entry name" value="acidPPc"/>
    <property type="match status" value="1"/>
</dbReference>
<feature type="transmembrane region" description="Helical" evidence="4">
    <location>
        <begin position="127"/>
        <end position="146"/>
    </location>
</feature>
<keyword evidence="4" id="KW-1133">Transmembrane helix</keyword>
<gene>
    <name evidence="6" type="ORF">BN874_990018</name>
</gene>
<dbReference type="AlphaFoldDB" id="A0A7U7J4Y6"/>
<dbReference type="GO" id="GO:0050380">
    <property type="term" value="F:undecaprenyl-diphosphatase activity"/>
    <property type="evidence" value="ECO:0007669"/>
    <property type="project" value="UniProtKB-EC"/>
</dbReference>
<protein>
    <recommendedName>
        <fullName evidence="1">undecaprenyl-diphosphate phosphatase</fullName>
        <ecNumber evidence="1">3.6.1.27</ecNumber>
    </recommendedName>
    <alternativeName>
        <fullName evidence="2">Undecaprenyl pyrophosphate phosphatase</fullName>
    </alternativeName>
</protein>
<keyword evidence="4" id="KW-0472">Membrane</keyword>
<feature type="transmembrane region" description="Helical" evidence="4">
    <location>
        <begin position="28"/>
        <end position="49"/>
    </location>
</feature>
<comment type="catalytic activity">
    <reaction evidence="3">
        <text>di-trans,octa-cis-undecaprenyl diphosphate + H2O = di-trans,octa-cis-undecaprenyl phosphate + phosphate + H(+)</text>
        <dbReference type="Rhea" id="RHEA:28094"/>
        <dbReference type="ChEBI" id="CHEBI:15377"/>
        <dbReference type="ChEBI" id="CHEBI:15378"/>
        <dbReference type="ChEBI" id="CHEBI:43474"/>
        <dbReference type="ChEBI" id="CHEBI:58405"/>
        <dbReference type="ChEBI" id="CHEBI:60392"/>
        <dbReference type="EC" id="3.6.1.27"/>
    </reaction>
</comment>
<dbReference type="Pfam" id="PF01569">
    <property type="entry name" value="PAP2"/>
    <property type="match status" value="1"/>
</dbReference>
<evidence type="ECO:0000256" key="2">
    <source>
        <dbReference type="ARBA" id="ARBA00032707"/>
    </source>
</evidence>
<reference evidence="6 7" key="1">
    <citation type="journal article" date="2014" name="ISME J.">
        <title>Candidatus Competibacter-lineage genomes retrieved from metagenomes reveal functional metabolic diversity.</title>
        <authorList>
            <person name="McIlroy S.J."/>
            <person name="Albertsen M."/>
            <person name="Andresen E.K."/>
            <person name="Saunders A.M."/>
            <person name="Kristiansen R."/>
            <person name="Stokholm-Bjerregaard M."/>
            <person name="Nielsen K.L."/>
            <person name="Nielsen P.H."/>
        </authorList>
    </citation>
    <scope>NUCLEOTIDE SEQUENCE [LARGE SCALE GENOMIC DNA]</scope>
    <source>
        <strain evidence="6 7">Run_B_J11</strain>
    </source>
</reference>
<proteinExistence type="predicted"/>
<dbReference type="SUPFAM" id="SSF48317">
    <property type="entry name" value="Acid phosphatase/Vanadium-dependent haloperoxidase"/>
    <property type="match status" value="1"/>
</dbReference>
<dbReference type="CDD" id="cd03392">
    <property type="entry name" value="PAP2_like_2"/>
    <property type="match status" value="1"/>
</dbReference>
<dbReference type="EC" id="3.6.1.27" evidence="1"/>
<feature type="domain" description="Phosphatidic acid phosphatase type 2/haloperoxidase" evidence="5">
    <location>
        <begin position="55"/>
        <end position="167"/>
    </location>
</feature>
<evidence type="ECO:0000256" key="1">
    <source>
        <dbReference type="ARBA" id="ARBA00012374"/>
    </source>
</evidence>
<dbReference type="RefSeq" id="WP_051498203.1">
    <property type="nucleotide sequence ID" value="NZ_CBTK010000319.1"/>
</dbReference>
<comment type="caution">
    <text evidence="6">The sequence shown here is derived from an EMBL/GenBank/DDBJ whole genome shotgun (WGS) entry which is preliminary data.</text>
</comment>
<dbReference type="PANTHER" id="PTHR14969">
    <property type="entry name" value="SPHINGOSINE-1-PHOSPHATE PHOSPHOHYDROLASE"/>
    <property type="match status" value="1"/>
</dbReference>
<organism evidence="6 7">
    <name type="scientific">Candidatus Contendobacter odensis Run_B_J11</name>
    <dbReference type="NCBI Taxonomy" id="1400861"/>
    <lineage>
        <taxon>Bacteria</taxon>
        <taxon>Pseudomonadati</taxon>
        <taxon>Pseudomonadota</taxon>
        <taxon>Gammaproteobacteria</taxon>
        <taxon>Candidatus Competibacteraceae</taxon>
        <taxon>Candidatus Contendibacter</taxon>
    </lineage>
</organism>
<keyword evidence="4" id="KW-0812">Transmembrane</keyword>
<name>A0A7U7J4Y6_9GAMM</name>
<feature type="transmembrane region" description="Helical" evidence="4">
    <location>
        <begin position="96"/>
        <end position="115"/>
    </location>
</feature>
<dbReference type="EMBL" id="CBTK010000319">
    <property type="protein sequence ID" value="CDH47806.1"/>
    <property type="molecule type" value="Genomic_DNA"/>
</dbReference>
<dbReference type="InterPro" id="IPR036938">
    <property type="entry name" value="PAP2/HPO_sf"/>
</dbReference>
<evidence type="ECO:0000256" key="4">
    <source>
        <dbReference type="SAM" id="Phobius"/>
    </source>
</evidence>
<evidence type="ECO:0000313" key="7">
    <source>
        <dbReference type="Proteomes" id="UP000019184"/>
    </source>
</evidence>
<evidence type="ECO:0000313" key="6">
    <source>
        <dbReference type="EMBL" id="CDH47806.1"/>
    </source>
</evidence>
<dbReference type="Proteomes" id="UP000019184">
    <property type="component" value="Unassembled WGS sequence"/>
</dbReference>
<feature type="transmembrane region" description="Helical" evidence="4">
    <location>
        <begin position="152"/>
        <end position="169"/>
    </location>
</feature>
<evidence type="ECO:0000256" key="3">
    <source>
        <dbReference type="ARBA" id="ARBA00047594"/>
    </source>
</evidence>
<evidence type="ECO:0000259" key="5">
    <source>
        <dbReference type="SMART" id="SM00014"/>
    </source>
</evidence>
<dbReference type="PANTHER" id="PTHR14969:SF13">
    <property type="entry name" value="AT30094P"/>
    <property type="match status" value="1"/>
</dbReference>
<dbReference type="OrthoDB" id="9780918at2"/>
<feature type="transmembrane region" description="Helical" evidence="4">
    <location>
        <begin position="56"/>
        <end position="76"/>
    </location>
</feature>
<dbReference type="InterPro" id="IPR000326">
    <property type="entry name" value="PAP2/HPO"/>
</dbReference>
<accession>A0A7U7J4Y6</accession>
<keyword evidence="7" id="KW-1185">Reference proteome</keyword>